<evidence type="ECO:0000313" key="2">
    <source>
        <dbReference type="Proteomes" id="UP001256400"/>
    </source>
</evidence>
<dbReference type="EMBL" id="CP134206">
    <property type="protein sequence ID" value="WND04252.1"/>
    <property type="molecule type" value="Genomic_DNA"/>
</dbReference>
<reference evidence="1" key="1">
    <citation type="submission" date="2023-09" db="EMBL/GenBank/DDBJ databases">
        <title>Acinetobacter soli.</title>
        <authorList>
            <person name="Kim B."/>
            <person name="Kim D."/>
            <person name="Park D."/>
        </authorList>
    </citation>
    <scope>NUCLEOTIDE SEQUENCE</scope>
    <source>
        <strain evidence="1">2023.05</strain>
    </source>
</reference>
<proteinExistence type="predicted"/>
<dbReference type="Proteomes" id="UP001256400">
    <property type="component" value="Chromosome"/>
</dbReference>
<accession>A0AB38YS27</accession>
<dbReference type="InterPro" id="IPR059206">
    <property type="entry name" value="Sll1717-like"/>
</dbReference>
<dbReference type="RefSeq" id="WP_205626200.1">
    <property type="nucleotide sequence ID" value="NZ_BKFD01000001.1"/>
</dbReference>
<evidence type="ECO:0000313" key="1">
    <source>
        <dbReference type="EMBL" id="WND04252.1"/>
    </source>
</evidence>
<gene>
    <name evidence="1" type="ORF">RHP80_08370</name>
</gene>
<dbReference type="NCBIfam" id="NF047389">
    <property type="entry name" value="ATPase_Sll1717"/>
    <property type="match status" value="1"/>
</dbReference>
<organism evidence="1 2">
    <name type="scientific">Acinetobacter soli</name>
    <dbReference type="NCBI Taxonomy" id="487316"/>
    <lineage>
        <taxon>Bacteria</taxon>
        <taxon>Pseudomonadati</taxon>
        <taxon>Pseudomonadota</taxon>
        <taxon>Gammaproteobacteria</taxon>
        <taxon>Moraxellales</taxon>
        <taxon>Moraxellaceae</taxon>
        <taxon>Acinetobacter</taxon>
    </lineage>
</organism>
<protein>
    <recommendedName>
        <fullName evidence="3">ATP-binding protein</fullName>
    </recommendedName>
</protein>
<sequence length="500" mass="58016">MANVKIDFKDKDLFGNDAADQEKDEVFKSYAFERPELENFLNYAENIQIARAYKGEGKSATLRMVKEKLQDNNKQIVINSTGVALSPEIESDDSDTWTRAWKKKILGLIANEIGSKIGFAYSDDSTALVEQAEMNGFKSKSFISHIVDRLKISGIPERKREGIIDVESLLTRWTNGGGIWLIVDDVDQNFQNTQRNKLKVATYFTAIRQIVSALPELRIRTSVRPNVWKIIKREYEALSHIEQYMVDIHWNHVDIAMLLAKRIQGYLERTHQWELFQKQLSSDIHIRNKQLIGLVFEEEMKWGQNNRTRPTSIVLATLSRHRPRWLIELCKEAIKSISSNQDKITFDKINDELEDFGKRRIEDTIAEFTSQCQSIEEVIEAFSQQNERYNTDELLKLIDNRILSHINLKISGTLGKPNNREVAYFLYQIAFITARRDNLDGSYEHISFEDNPALLKSRTSVDNGVSWEIHPVFRQALQLKNVDTKQAQAAKRRRNDSRRY</sequence>
<dbReference type="AlphaFoldDB" id="A0AB38YS27"/>
<evidence type="ECO:0008006" key="3">
    <source>
        <dbReference type="Google" id="ProtNLM"/>
    </source>
</evidence>
<name>A0AB38YS27_9GAMM</name>